<dbReference type="InterPro" id="IPR001434">
    <property type="entry name" value="OmcB-like_DUF11"/>
</dbReference>
<feature type="signal peptide" evidence="1">
    <location>
        <begin position="1"/>
        <end position="33"/>
    </location>
</feature>
<dbReference type="Pfam" id="PF01345">
    <property type="entry name" value="DUF11"/>
    <property type="match status" value="1"/>
</dbReference>
<dbReference type="KEGG" id="mama:GII36_04555"/>
<dbReference type="Proteomes" id="UP001059824">
    <property type="component" value="Chromosome"/>
</dbReference>
<dbReference type="RefSeq" id="WP_260762935.1">
    <property type="nucleotide sequence ID" value="NZ_CP045921.1"/>
</dbReference>
<name>A0A857MLW3_9BACT</name>
<protein>
    <submittedName>
        <fullName evidence="3">DUF11 domain-containing protein</fullName>
    </submittedName>
</protein>
<dbReference type="AlphaFoldDB" id="A0A857MLW3"/>
<evidence type="ECO:0000256" key="1">
    <source>
        <dbReference type="SAM" id="SignalP"/>
    </source>
</evidence>
<dbReference type="NCBIfam" id="TIGR01451">
    <property type="entry name" value="B_ant_repeat"/>
    <property type="match status" value="1"/>
</dbReference>
<accession>A0A857MLW3</accession>
<organism evidence="3 4">
    <name type="scientific">Candidatus Mycosynbacter amalyticus</name>
    <dbReference type="NCBI Taxonomy" id="2665156"/>
    <lineage>
        <taxon>Bacteria</taxon>
        <taxon>Candidatus Saccharimonadota</taxon>
        <taxon>Candidatus Saccharimonadota incertae sedis</taxon>
        <taxon>Candidatus Mycosynbacter</taxon>
    </lineage>
</organism>
<evidence type="ECO:0000313" key="4">
    <source>
        <dbReference type="Proteomes" id="UP001059824"/>
    </source>
</evidence>
<feature type="chain" id="PRO_5032948640" evidence="1">
    <location>
        <begin position="34"/>
        <end position="589"/>
    </location>
</feature>
<reference evidence="3" key="1">
    <citation type="journal article" date="2021" name="Nat. Microbiol.">
        <title>Cocultivation of an ultrasmall environmental parasitic bacterium with lytic ability against bacteria associated with wastewater foams.</title>
        <authorList>
            <person name="Batinovic S."/>
            <person name="Rose J.J.A."/>
            <person name="Ratcliffe J."/>
            <person name="Seviour R.J."/>
            <person name="Petrovski S."/>
        </authorList>
    </citation>
    <scope>NUCLEOTIDE SEQUENCE</scope>
    <source>
        <strain evidence="3">JR1</strain>
    </source>
</reference>
<sequence length="589" mass="62895">MKKLFAALRSAPKRVATLAIVAAAIAVPASLYAWGPDRPTYTMQDPADHVTFNSITDNAKYGDERNFVQIREAGTGTYGENINIQPGKEYEVFVYYHNNAATRLNSAENGYKGIAQNAKMRIQMPASVAAGQKARVTGVLSADNAQPQQVWDEAYGTSTSNDTMYLRYTQGSATIHNLGTTNGATMPDSLFGEGAPLGYNSLDGKLPGCNEYAGYVTFRFKAVQPNFEVSKQVSKAGANSYSENVTVNPGDSVNYKIQYKNTGTVKQDNVVINDVLPKGVTYVPGTTYYATGNSNGQWVKSTSDNVTKGGINIGTFSPGANAYVAFTAKVASNDELEKCGTNVLTNKAQAITENGTKEDTADVTTNKECKPQPEYKCTALAVSTLSDTKFKFETGYSVSGGTFKSVSYTVRNEAGATVATVAGTPNAAEYTQTTPGKYTVQATVTFTVNGQDVTATGDACKKAFEVPTPPQPGEIKVCDLSTKQIVTIKEDEFDSSKYSKNLEDCAETQIIVCDMTTKTIVTIKENELDSNKYTKDTSMCQVTPVTPTTPATPAELPMTGSTDGPLTIAGLATLALVLGYAVTARRTLG</sequence>
<dbReference type="EMBL" id="CP045921">
    <property type="protein sequence ID" value="QHN43098.1"/>
    <property type="molecule type" value="Genomic_DNA"/>
</dbReference>
<proteinExistence type="predicted"/>
<dbReference type="InterPro" id="IPR047589">
    <property type="entry name" value="DUF11_rpt"/>
</dbReference>
<gene>
    <name evidence="3" type="ORF">GII36_04555</name>
</gene>
<keyword evidence="1" id="KW-0732">Signal</keyword>
<keyword evidence="4" id="KW-1185">Reference proteome</keyword>
<evidence type="ECO:0000259" key="2">
    <source>
        <dbReference type="Pfam" id="PF01345"/>
    </source>
</evidence>
<evidence type="ECO:0000313" key="3">
    <source>
        <dbReference type="EMBL" id="QHN43098.1"/>
    </source>
</evidence>
<feature type="domain" description="DUF11" evidence="2">
    <location>
        <begin position="243"/>
        <end position="364"/>
    </location>
</feature>